<comment type="caution">
    <text evidence="2">The sequence shown here is derived from an EMBL/GenBank/DDBJ whole genome shotgun (WGS) entry which is preliminary data.</text>
</comment>
<feature type="region of interest" description="Disordered" evidence="1">
    <location>
        <begin position="115"/>
        <end position="142"/>
    </location>
</feature>
<reference evidence="2" key="2">
    <citation type="submission" date="2020-11" db="EMBL/GenBank/DDBJ databases">
        <authorList>
            <consortium name="DOE Joint Genome Institute"/>
            <person name="Kuo A."/>
            <person name="Miyauchi S."/>
            <person name="Kiss E."/>
            <person name="Drula E."/>
            <person name="Kohler A."/>
            <person name="Sanchez-Garcia M."/>
            <person name="Andreopoulos B."/>
            <person name="Barry K.W."/>
            <person name="Bonito G."/>
            <person name="Buee M."/>
            <person name="Carver A."/>
            <person name="Chen C."/>
            <person name="Cichocki N."/>
            <person name="Clum A."/>
            <person name="Culley D."/>
            <person name="Crous P.W."/>
            <person name="Fauchery L."/>
            <person name="Girlanda M."/>
            <person name="Hayes R."/>
            <person name="Keri Z."/>
            <person name="Labutti K."/>
            <person name="Lipzen A."/>
            <person name="Lombard V."/>
            <person name="Magnuson J."/>
            <person name="Maillard F."/>
            <person name="Morin E."/>
            <person name="Murat C."/>
            <person name="Nolan M."/>
            <person name="Ohm R."/>
            <person name="Pangilinan J."/>
            <person name="Pereira M."/>
            <person name="Perotto S."/>
            <person name="Peter M."/>
            <person name="Riley R."/>
            <person name="Sitrit Y."/>
            <person name="Stielow B."/>
            <person name="Szollosi G."/>
            <person name="Zifcakova L."/>
            <person name="Stursova M."/>
            <person name="Spatafora J.W."/>
            <person name="Tedersoo L."/>
            <person name="Vaario L.-M."/>
            <person name="Yamada A."/>
            <person name="Yan M."/>
            <person name="Wang P."/>
            <person name="Xu J."/>
            <person name="Bruns T."/>
            <person name="Baldrian P."/>
            <person name="Vilgalys R."/>
            <person name="Henrissat B."/>
            <person name="Grigoriev I.V."/>
            <person name="Hibbett D."/>
            <person name="Nagy L.G."/>
            <person name="Martin F.M."/>
        </authorList>
    </citation>
    <scope>NUCLEOTIDE SEQUENCE</scope>
    <source>
        <strain evidence="2">UH-Tt-Lm1</strain>
    </source>
</reference>
<feature type="compositionally biased region" description="Basic and acidic residues" evidence="1">
    <location>
        <begin position="122"/>
        <end position="135"/>
    </location>
</feature>
<protein>
    <submittedName>
        <fullName evidence="2">Uncharacterized protein</fullName>
    </submittedName>
</protein>
<sequence>MPASNDRSGPKIVTVSVPLNTAVVGGLVARRELRISSDVTFADFYSRMCTNMDLDPTEASIGYKFHTDRARDPPCELSNESDYLPMMQEMVRKILAARSRNPVLFLHNLRPATRTPVLSKRKRDDEPMDSKDGRPRPSTTLDYTQEYRELLSKLRCKLHEGRLCRVDPVTTEHNELNIYQVTLWARMIATGQATYGQPPNSSAFDHVRKRQRFSVQHAPVPASAPSIHVH</sequence>
<organism evidence="2 3">
    <name type="scientific">Thelephora terrestris</name>
    <dbReference type="NCBI Taxonomy" id="56493"/>
    <lineage>
        <taxon>Eukaryota</taxon>
        <taxon>Fungi</taxon>
        <taxon>Dikarya</taxon>
        <taxon>Basidiomycota</taxon>
        <taxon>Agaricomycotina</taxon>
        <taxon>Agaricomycetes</taxon>
        <taxon>Thelephorales</taxon>
        <taxon>Thelephoraceae</taxon>
        <taxon>Thelephora</taxon>
    </lineage>
</organism>
<proteinExistence type="predicted"/>
<accession>A0A9P6LB31</accession>
<dbReference type="OrthoDB" id="2677451at2759"/>
<dbReference type="AlphaFoldDB" id="A0A9P6LB31"/>
<dbReference type="Proteomes" id="UP000736335">
    <property type="component" value="Unassembled WGS sequence"/>
</dbReference>
<keyword evidence="3" id="KW-1185">Reference proteome</keyword>
<reference evidence="2" key="1">
    <citation type="journal article" date="2020" name="Nat. Commun.">
        <title>Large-scale genome sequencing of mycorrhizal fungi provides insights into the early evolution of symbiotic traits.</title>
        <authorList>
            <person name="Miyauchi S."/>
            <person name="Kiss E."/>
            <person name="Kuo A."/>
            <person name="Drula E."/>
            <person name="Kohler A."/>
            <person name="Sanchez-Garcia M."/>
            <person name="Morin E."/>
            <person name="Andreopoulos B."/>
            <person name="Barry K.W."/>
            <person name="Bonito G."/>
            <person name="Buee M."/>
            <person name="Carver A."/>
            <person name="Chen C."/>
            <person name="Cichocki N."/>
            <person name="Clum A."/>
            <person name="Culley D."/>
            <person name="Crous P.W."/>
            <person name="Fauchery L."/>
            <person name="Girlanda M."/>
            <person name="Hayes R.D."/>
            <person name="Keri Z."/>
            <person name="LaButti K."/>
            <person name="Lipzen A."/>
            <person name="Lombard V."/>
            <person name="Magnuson J."/>
            <person name="Maillard F."/>
            <person name="Murat C."/>
            <person name="Nolan M."/>
            <person name="Ohm R.A."/>
            <person name="Pangilinan J."/>
            <person name="Pereira M.F."/>
            <person name="Perotto S."/>
            <person name="Peter M."/>
            <person name="Pfister S."/>
            <person name="Riley R."/>
            <person name="Sitrit Y."/>
            <person name="Stielow J.B."/>
            <person name="Szollosi G."/>
            <person name="Zifcakova L."/>
            <person name="Stursova M."/>
            <person name="Spatafora J.W."/>
            <person name="Tedersoo L."/>
            <person name="Vaario L.M."/>
            <person name="Yamada A."/>
            <person name="Yan M."/>
            <person name="Wang P."/>
            <person name="Xu J."/>
            <person name="Bruns T."/>
            <person name="Baldrian P."/>
            <person name="Vilgalys R."/>
            <person name="Dunand C."/>
            <person name="Henrissat B."/>
            <person name="Grigoriev I.V."/>
            <person name="Hibbett D."/>
            <person name="Nagy L.G."/>
            <person name="Martin F.M."/>
        </authorList>
    </citation>
    <scope>NUCLEOTIDE SEQUENCE</scope>
    <source>
        <strain evidence="2">UH-Tt-Lm1</strain>
    </source>
</reference>
<evidence type="ECO:0000313" key="2">
    <source>
        <dbReference type="EMBL" id="KAF9790818.1"/>
    </source>
</evidence>
<gene>
    <name evidence="2" type="ORF">BJ322DRAFT_999049</name>
</gene>
<feature type="non-terminal residue" evidence="2">
    <location>
        <position position="230"/>
    </location>
</feature>
<name>A0A9P6LB31_9AGAM</name>
<dbReference type="EMBL" id="WIUZ02000002">
    <property type="protein sequence ID" value="KAF9790818.1"/>
    <property type="molecule type" value="Genomic_DNA"/>
</dbReference>
<evidence type="ECO:0000256" key="1">
    <source>
        <dbReference type="SAM" id="MobiDB-lite"/>
    </source>
</evidence>
<evidence type="ECO:0000313" key="3">
    <source>
        <dbReference type="Proteomes" id="UP000736335"/>
    </source>
</evidence>